<keyword evidence="3 6" id="KW-0812">Transmembrane</keyword>
<feature type="transmembrane region" description="Helical" evidence="6">
    <location>
        <begin position="804"/>
        <end position="823"/>
    </location>
</feature>
<dbReference type="EMBL" id="AAQH01000015">
    <property type="protein sequence ID" value="EAT11653.1"/>
    <property type="molecule type" value="Genomic_DNA"/>
</dbReference>
<dbReference type="RefSeq" id="WP_007018874.1">
    <property type="nucleotide sequence ID" value="NZ_CH724119.1"/>
</dbReference>
<reference evidence="8 9" key="1">
    <citation type="submission" date="2006-03" db="EMBL/GenBank/DDBJ databases">
        <authorList>
            <person name="Pinhassi J."/>
            <person name="Pedros-Alio C."/>
            <person name="Ferriera S."/>
            <person name="Johnson J."/>
            <person name="Kravitz S."/>
            <person name="Halpern A."/>
            <person name="Remington K."/>
            <person name="Beeson K."/>
            <person name="Tran B."/>
            <person name="Rogers Y.-H."/>
            <person name="Friedman R."/>
            <person name="Venter J.C."/>
        </authorList>
    </citation>
    <scope>NUCLEOTIDE SEQUENCE [LARGE SCALE GENOMIC DNA]</scope>
    <source>
        <strain evidence="8 9">RED65</strain>
    </source>
</reference>
<feature type="transmembrane region" description="Helical" evidence="6">
    <location>
        <begin position="247"/>
        <end position="268"/>
    </location>
</feature>
<evidence type="ECO:0000313" key="8">
    <source>
        <dbReference type="EMBL" id="EAT11653.1"/>
    </source>
</evidence>
<dbReference type="Proteomes" id="UP000004263">
    <property type="component" value="Unassembled WGS sequence"/>
</dbReference>
<dbReference type="PANTHER" id="PTHR30287">
    <property type="entry name" value="MEMBRANE COMPONENT OF PREDICTED ABC SUPERFAMILY METABOLITE UPTAKE TRANSPORTER"/>
    <property type="match status" value="1"/>
</dbReference>
<keyword evidence="4 6" id="KW-1133">Transmembrane helix</keyword>
<evidence type="ECO:0000256" key="3">
    <source>
        <dbReference type="ARBA" id="ARBA00022692"/>
    </source>
</evidence>
<protein>
    <recommendedName>
        <fullName evidence="7">ABC3 transporter permease C-terminal domain-containing protein</fullName>
    </recommendedName>
</protein>
<keyword evidence="9" id="KW-1185">Reference proteome</keyword>
<proteinExistence type="predicted"/>
<evidence type="ECO:0000256" key="5">
    <source>
        <dbReference type="ARBA" id="ARBA00023136"/>
    </source>
</evidence>
<dbReference type="Pfam" id="PF02687">
    <property type="entry name" value="FtsX"/>
    <property type="match status" value="1"/>
</dbReference>
<evidence type="ECO:0000256" key="6">
    <source>
        <dbReference type="SAM" id="Phobius"/>
    </source>
</evidence>
<feature type="transmembrane region" description="Helical" evidence="6">
    <location>
        <begin position="288"/>
        <end position="312"/>
    </location>
</feature>
<dbReference type="HOGENOM" id="CLU_012341_0_1_6"/>
<dbReference type="GO" id="GO:0005886">
    <property type="term" value="C:plasma membrane"/>
    <property type="evidence" value="ECO:0007669"/>
    <property type="project" value="UniProtKB-SubCell"/>
</dbReference>
<dbReference type="AlphaFoldDB" id="Q1N064"/>
<organism evidence="8 9">
    <name type="scientific">Bermanella marisrubri</name>
    <dbReference type="NCBI Taxonomy" id="207949"/>
    <lineage>
        <taxon>Bacteria</taxon>
        <taxon>Pseudomonadati</taxon>
        <taxon>Pseudomonadota</taxon>
        <taxon>Gammaproteobacteria</taxon>
        <taxon>Oceanospirillales</taxon>
        <taxon>Oceanospirillaceae</taxon>
        <taxon>Bermanella</taxon>
    </lineage>
</organism>
<evidence type="ECO:0000256" key="4">
    <source>
        <dbReference type="ARBA" id="ARBA00022989"/>
    </source>
</evidence>
<feature type="transmembrane region" description="Helical" evidence="6">
    <location>
        <begin position="418"/>
        <end position="441"/>
    </location>
</feature>
<name>Q1N064_9GAMM</name>
<sequence length="838" mass="94055">MSNITWITCKTLLSHYRYKKSQTVFLLLGLILGVALWSAVEIINGHAKASYAEANQLLGAQANDWIYSNLDSVPLDDYIKLRRSGWRQVYPVIEKRLSTKDGMPLTLIATDLMALPKTDDTQPNALDFSLWQSLFQAPYAVMVPENIAKKLSITEGSSIKLSSGRALPPAIIGHYTQQGQRLFMDIGAAAIVLDQANPSYLVVSSLSQDERQALDAWLKRNTPSLYRIENQQPLDLTQLTQSLHTHLSAMSLLAFAVGLFIVFNAVRFSLHTRRHTFAILRELGVDDIYIFIAIFIEASLLSLIASILGLLMGYGLSQLLLPSIASTLQNLYGAVLSQSIILSWHTLLGAWLLTLLGLALALVAPLIQQAKQTRKNALNIQSNWSFEATQQKRLTIYALIVLSIAAISYQWLDSLLHGFVLLAVLLFCGAAILPFIIQFTLSQLRRASIKQANSFSKWQWSEGITQMIPMRTAFMAMLLALTANFGVDSLVSSFKSALDQWLQQRIAADVYIQNNSPKIEQAIAILPWVQDTHIRNGLSLRWPEHQTRPTLIRGLDPRAPDVTSLPMAETLYVSHENKAAQWPTLYEHPSILANEQVKYLAGIELGDTIFLNTLDGEQKAFTVAGFYYDYGNPYYQFYLPFNTVKNIWPQAKPKGIALWLNRKAKNNEIDWEKDILELGLKPGDWIDRRSILNVSMTIFDRTFSMTAAINSLTFLVAGIALLLSLLAQHEKQLASYAHWRSMGLTWFEWVTLTGKPIFIALTMTWLLSIPLGSLLALLLIHDINVLSFGWTMDLKWQWQSALKLGVLCIIVSMAAFFIAALQVKYKLPTALKKLGQDQ</sequence>
<comment type="caution">
    <text evidence="8">The sequence shown here is derived from an EMBL/GenBank/DDBJ whole genome shotgun (WGS) entry which is preliminary data.</text>
</comment>
<evidence type="ECO:0000256" key="1">
    <source>
        <dbReference type="ARBA" id="ARBA00004651"/>
    </source>
</evidence>
<evidence type="ECO:0000256" key="2">
    <source>
        <dbReference type="ARBA" id="ARBA00022475"/>
    </source>
</evidence>
<accession>Q1N064</accession>
<evidence type="ECO:0000313" key="9">
    <source>
        <dbReference type="Proteomes" id="UP000004263"/>
    </source>
</evidence>
<dbReference type="PANTHER" id="PTHR30287:SF2">
    <property type="entry name" value="BLL1001 PROTEIN"/>
    <property type="match status" value="1"/>
</dbReference>
<dbReference type="STRING" id="207949.RED65_08189"/>
<keyword evidence="5 6" id="KW-0472">Membrane</keyword>
<feature type="transmembrane region" description="Helical" evidence="6">
    <location>
        <begin position="24"/>
        <end position="43"/>
    </location>
</feature>
<dbReference type="InterPro" id="IPR003838">
    <property type="entry name" value="ABC3_permease_C"/>
</dbReference>
<comment type="subcellular location">
    <subcellularLocation>
        <location evidence="1">Cell membrane</location>
        <topology evidence="1">Multi-pass membrane protein</topology>
    </subcellularLocation>
</comment>
<dbReference type="InterPro" id="IPR038766">
    <property type="entry name" value="Membrane_comp_ABC_pdt"/>
</dbReference>
<keyword evidence="2" id="KW-1003">Cell membrane</keyword>
<feature type="domain" description="ABC3 transporter permease C-terminal" evidence="7">
    <location>
        <begin position="249"/>
        <end position="362"/>
    </location>
</feature>
<feature type="transmembrane region" description="Helical" evidence="6">
    <location>
        <begin position="394"/>
        <end position="412"/>
    </location>
</feature>
<gene>
    <name evidence="8" type="ORF">RED65_08189</name>
</gene>
<feature type="transmembrane region" description="Helical" evidence="6">
    <location>
        <begin position="705"/>
        <end position="726"/>
    </location>
</feature>
<evidence type="ECO:0000259" key="7">
    <source>
        <dbReference type="Pfam" id="PF02687"/>
    </source>
</evidence>
<feature type="transmembrane region" description="Helical" evidence="6">
    <location>
        <begin position="348"/>
        <end position="367"/>
    </location>
</feature>